<dbReference type="Gene3D" id="3.20.70.20">
    <property type="match status" value="1"/>
</dbReference>
<evidence type="ECO:0000313" key="2">
    <source>
        <dbReference type="Proteomes" id="UP000614200"/>
    </source>
</evidence>
<dbReference type="SUPFAM" id="SSF51998">
    <property type="entry name" value="PFL-like glycyl radical enzymes"/>
    <property type="match status" value="1"/>
</dbReference>
<comment type="caution">
    <text evidence="1">The sequence shown here is derived from an EMBL/GenBank/DDBJ whole genome shotgun (WGS) entry which is preliminary data.</text>
</comment>
<dbReference type="NCBIfam" id="TIGR04040">
    <property type="entry name" value="glycyl_YjjI"/>
    <property type="match status" value="1"/>
</dbReference>
<dbReference type="EMBL" id="JADKNH010000006">
    <property type="protein sequence ID" value="MBF4693778.1"/>
    <property type="molecule type" value="Genomic_DNA"/>
</dbReference>
<reference evidence="1 2" key="1">
    <citation type="submission" date="2020-11" db="EMBL/GenBank/DDBJ databases">
        <title>Fusibacter basophilias sp. nov.</title>
        <authorList>
            <person name="Qiu D."/>
        </authorList>
    </citation>
    <scope>NUCLEOTIDE SEQUENCE [LARGE SCALE GENOMIC DNA]</scope>
    <source>
        <strain evidence="1 2">Q10-2</strain>
    </source>
</reference>
<dbReference type="Proteomes" id="UP000614200">
    <property type="component" value="Unassembled WGS sequence"/>
</dbReference>
<dbReference type="PIRSF" id="PIRSF028991">
    <property type="entry name" value="Glycl_rad_HI0521_prd"/>
    <property type="match status" value="1"/>
</dbReference>
<dbReference type="InterPro" id="IPR016905">
    <property type="entry name" value="Glycyl_radical_YjjI-like"/>
</dbReference>
<keyword evidence="2" id="KW-1185">Reference proteome</keyword>
<gene>
    <name evidence="1" type="primary">yjjI</name>
    <name evidence="1" type="ORF">ISU02_11625</name>
</gene>
<name>A0ABR9ZTI2_9FIRM</name>
<accession>A0ABR9ZTI2</accession>
<proteinExistence type="predicted"/>
<protein>
    <submittedName>
        <fullName evidence="1">YjjI family glycine radical enzyme</fullName>
    </submittedName>
</protein>
<dbReference type="Pfam" id="PF11230">
    <property type="entry name" value="YjjI-like"/>
    <property type="match status" value="1"/>
</dbReference>
<sequence length="505" mass="56969">MQREIYDTITSDILTYEMKVNTLAKHAENALAVLEMSSVIKTYRDAGIICDLFEGGAPYRPRYIVPDYEKFMKQGSAFLKLEPANSLYDAINNLQILYRHVPSITTFPVYIGNIDLLLEPYIGLEKDDPNYVSDEAAYEAIKRFLIYIDRTITDSFCHANIGPKATQTGYMILRAERELQDSIPNITLKYNAETAVEFAIDAVKTSMITAKPSFANHDMFASEFGENYAIVSCYNGLPIGGGSYTLARLVLSRLAEKTTDLDVFLKELLPDVVAQMIQYMDERIRFIVEEVGFFGHHFLSKEGLINYENFTAMFGMVGLAEAVNHFMPEGERFGHSEKAEALGLQIMEILQAEVNKYDNPHLKATNGHYLLHAQVGIDTDIGISPGVRIPIGEEPPIYEHIFNAQKFHKYFPSGVGDIFTFDQTVAKNPEYVLNLINGAFKNGMRYISFYGDDADVIRITGYLVKKSEIEKLSRGEMVLRDTVVLGKGAVDNARVYERKVRDESN</sequence>
<organism evidence="1 2">
    <name type="scientific">Fusibacter ferrireducens</name>
    <dbReference type="NCBI Taxonomy" id="2785058"/>
    <lineage>
        <taxon>Bacteria</taxon>
        <taxon>Bacillati</taxon>
        <taxon>Bacillota</taxon>
        <taxon>Clostridia</taxon>
        <taxon>Eubacteriales</taxon>
        <taxon>Eubacteriales Family XII. Incertae Sedis</taxon>
        <taxon>Fusibacter</taxon>
    </lineage>
</organism>
<evidence type="ECO:0000313" key="1">
    <source>
        <dbReference type="EMBL" id="MBF4693778.1"/>
    </source>
</evidence>